<dbReference type="STRING" id="77044.A0A1W2TJI0"/>
<dbReference type="SUPFAM" id="SSF51556">
    <property type="entry name" value="Metallo-dependent hydrolases"/>
    <property type="match status" value="2"/>
</dbReference>
<feature type="domain" description="Adenosine deaminase" evidence="5">
    <location>
        <begin position="344"/>
        <end position="659"/>
    </location>
</feature>
<gene>
    <name evidence="6" type="ORF">SAMD00023353_2900440</name>
</gene>
<name>A0A1W2TJI0_ROSNE</name>
<proteinExistence type="predicted"/>
<dbReference type="OMA" id="MKNMYIR"/>
<dbReference type="SMR" id="A0A1W2TJI0"/>
<evidence type="ECO:0000256" key="2">
    <source>
        <dbReference type="ARBA" id="ARBA00022723"/>
    </source>
</evidence>
<feature type="compositionally biased region" description="Polar residues" evidence="4">
    <location>
        <begin position="1"/>
        <end position="11"/>
    </location>
</feature>
<keyword evidence="3" id="KW-0378">Hydrolase</keyword>
<dbReference type="EMBL" id="DF977474">
    <property type="protein sequence ID" value="GAP88374.2"/>
    <property type="molecule type" value="Genomic_DNA"/>
</dbReference>
<keyword evidence="2" id="KW-0479">Metal-binding</keyword>
<dbReference type="OrthoDB" id="7202371at2759"/>
<comment type="cofactor">
    <cofactor evidence="1">
        <name>Zn(2+)</name>
        <dbReference type="ChEBI" id="CHEBI:29105"/>
    </cofactor>
</comment>
<dbReference type="InterPro" id="IPR032466">
    <property type="entry name" value="Metal_Hydrolase"/>
</dbReference>
<dbReference type="PANTHER" id="PTHR11409">
    <property type="entry name" value="ADENOSINE DEAMINASE"/>
    <property type="match status" value="1"/>
</dbReference>
<dbReference type="GO" id="GO:0004000">
    <property type="term" value="F:adenosine deaminase activity"/>
    <property type="evidence" value="ECO:0007669"/>
    <property type="project" value="TreeGrafter"/>
</dbReference>
<keyword evidence="7" id="KW-1185">Reference proteome</keyword>
<feature type="compositionally biased region" description="Polar residues" evidence="4">
    <location>
        <begin position="32"/>
        <end position="41"/>
    </location>
</feature>
<evidence type="ECO:0000313" key="6">
    <source>
        <dbReference type="EMBL" id="GAP88374.2"/>
    </source>
</evidence>
<dbReference type="InterPro" id="IPR001365">
    <property type="entry name" value="A_deaminase_dom"/>
</dbReference>
<dbReference type="Pfam" id="PF00962">
    <property type="entry name" value="A_deaminase"/>
    <property type="match status" value="1"/>
</dbReference>
<dbReference type="GO" id="GO:0006154">
    <property type="term" value="P:adenosine catabolic process"/>
    <property type="evidence" value="ECO:0007669"/>
    <property type="project" value="TreeGrafter"/>
</dbReference>
<dbReference type="GO" id="GO:0046872">
    <property type="term" value="F:metal ion binding"/>
    <property type="evidence" value="ECO:0007669"/>
    <property type="project" value="UniProtKB-KW"/>
</dbReference>
<evidence type="ECO:0000256" key="4">
    <source>
        <dbReference type="SAM" id="MobiDB-lite"/>
    </source>
</evidence>
<dbReference type="PANTHER" id="PTHR11409:SF37">
    <property type="entry name" value="ADENOSINE DEAMINASE DOMAIN-CONTAINING PROTEIN"/>
    <property type="match status" value="1"/>
</dbReference>
<dbReference type="GO" id="GO:0046103">
    <property type="term" value="P:inosine biosynthetic process"/>
    <property type="evidence" value="ECO:0007669"/>
    <property type="project" value="TreeGrafter"/>
</dbReference>
<dbReference type="AlphaFoldDB" id="A0A1W2TJI0"/>
<reference evidence="6" key="1">
    <citation type="submission" date="2016-03" db="EMBL/GenBank/DDBJ databases">
        <title>Draft genome sequence of Rosellinia necatrix.</title>
        <authorList>
            <person name="Kanematsu S."/>
        </authorList>
    </citation>
    <scope>NUCLEOTIDE SEQUENCE [LARGE SCALE GENOMIC DNA]</scope>
    <source>
        <strain evidence="6">W97</strain>
    </source>
</reference>
<evidence type="ECO:0000313" key="7">
    <source>
        <dbReference type="Proteomes" id="UP000054516"/>
    </source>
</evidence>
<feature type="region of interest" description="Disordered" evidence="4">
    <location>
        <begin position="1"/>
        <end position="53"/>
    </location>
</feature>
<dbReference type="InterPro" id="IPR006330">
    <property type="entry name" value="Ado/ade_deaminase"/>
</dbReference>
<accession>A0A1W2TJI0</accession>
<dbReference type="Gene3D" id="3.20.20.140">
    <property type="entry name" value="Metal-dependent hydrolases"/>
    <property type="match status" value="2"/>
</dbReference>
<sequence length="703" mass="81153">MGIPCSTNTGSESDETNKDSGNTPHRSHAMPSRQSSMTVPSHRTKRQRRGERAEFKFLFQDDMASRADGRAIPHEADVNIKLARMRVADDIIFSGASRSPGGHFLEVRDLVEKTRLFNVARMVPKGAHLHLHFNSTLPPGVLLGYAKEMANMYVWSDHRLLEEGDFERCNLEFSLRNLGQVRKEMHAVAIKSNDSEMKQKLEHAESLSDEAAKTRAYDELGPNIFSSDYKHGKKDKNQQVEEMRYQYFRERWDEKAKGSCDEWLISKLTFSKMEMESFFGEGGDLDPEAESDTEKTPTRAKPTVPNAGQSPLYGAKPTISNEDKWAAETKKKIANSTHKDTRRSARRAWIAFNGRTKMMKGLFNYETAFRRYTRKCLEEFVKDNVQYAEIRPNFMQTNQILDDKAEVKIDNFGTMKLIIEEYEKFMKHIGDMGADGKIIVDQGHRPTFSGMKVIYCTPRSFSRDAVRMALDECIKMKRRWPDYIAGFDLVGEEAFSKPHPLKYFEEDFREFRARCKKEDLDIPFLFHCGETPDDLEGNLETALRLESKRIGHGYALPEKAEVLKEMRSKNVCVETCPISNMVLGLARRMDEHSVYRLLEEKMHCAVSSDNGTLFQSTLSHDFYEVIAGNQKINLYGWKQLARWSLEHSCLSVEERKRALTEWEKRWQDFIHALTELPNIEDCFLTQALEMARQRAETRRLAKL</sequence>
<evidence type="ECO:0000256" key="3">
    <source>
        <dbReference type="ARBA" id="ARBA00022801"/>
    </source>
</evidence>
<evidence type="ECO:0000259" key="5">
    <source>
        <dbReference type="Pfam" id="PF00962"/>
    </source>
</evidence>
<organism evidence="6">
    <name type="scientific">Rosellinia necatrix</name>
    <name type="common">White root-rot fungus</name>
    <dbReference type="NCBI Taxonomy" id="77044"/>
    <lineage>
        <taxon>Eukaryota</taxon>
        <taxon>Fungi</taxon>
        <taxon>Dikarya</taxon>
        <taxon>Ascomycota</taxon>
        <taxon>Pezizomycotina</taxon>
        <taxon>Sordariomycetes</taxon>
        <taxon>Xylariomycetidae</taxon>
        <taxon>Xylariales</taxon>
        <taxon>Xylariaceae</taxon>
        <taxon>Rosellinia</taxon>
    </lineage>
</organism>
<dbReference type="Proteomes" id="UP000054516">
    <property type="component" value="Unassembled WGS sequence"/>
</dbReference>
<feature type="region of interest" description="Disordered" evidence="4">
    <location>
        <begin position="281"/>
        <end position="316"/>
    </location>
</feature>
<protein>
    <submittedName>
        <fullName evidence="6">Putative adenosine deaminase CECR1</fullName>
    </submittedName>
</protein>
<evidence type="ECO:0000256" key="1">
    <source>
        <dbReference type="ARBA" id="ARBA00001947"/>
    </source>
</evidence>